<dbReference type="Proteomes" id="UP000789405">
    <property type="component" value="Unassembled WGS sequence"/>
</dbReference>
<feature type="non-terminal residue" evidence="2">
    <location>
        <position position="1"/>
    </location>
</feature>
<gene>
    <name evidence="2" type="ORF">DERYTH_LOCUS21397</name>
</gene>
<reference evidence="2" key="1">
    <citation type="submission" date="2021-06" db="EMBL/GenBank/DDBJ databases">
        <authorList>
            <person name="Kallberg Y."/>
            <person name="Tangrot J."/>
            <person name="Rosling A."/>
        </authorList>
    </citation>
    <scope>NUCLEOTIDE SEQUENCE</scope>
    <source>
        <strain evidence="2">MA453B</strain>
    </source>
</reference>
<accession>A0A9N9JPW8</accession>
<protein>
    <submittedName>
        <fullName evidence="2">25324_t:CDS:1</fullName>
    </submittedName>
</protein>
<sequence>KVEKESEVEQNEQNSEAEEKEKSGTEKEVEKKDRSGVKKDEKDEYKMLDWSPEC</sequence>
<evidence type="ECO:0000256" key="1">
    <source>
        <dbReference type="SAM" id="MobiDB-lite"/>
    </source>
</evidence>
<feature type="compositionally biased region" description="Basic and acidic residues" evidence="1">
    <location>
        <begin position="17"/>
        <end position="47"/>
    </location>
</feature>
<dbReference type="AlphaFoldDB" id="A0A9N9JPW8"/>
<feature type="region of interest" description="Disordered" evidence="1">
    <location>
        <begin position="1"/>
        <end position="54"/>
    </location>
</feature>
<keyword evidence="3" id="KW-1185">Reference proteome</keyword>
<organism evidence="2 3">
    <name type="scientific">Dentiscutata erythropus</name>
    <dbReference type="NCBI Taxonomy" id="1348616"/>
    <lineage>
        <taxon>Eukaryota</taxon>
        <taxon>Fungi</taxon>
        <taxon>Fungi incertae sedis</taxon>
        <taxon>Mucoromycota</taxon>
        <taxon>Glomeromycotina</taxon>
        <taxon>Glomeromycetes</taxon>
        <taxon>Diversisporales</taxon>
        <taxon>Gigasporaceae</taxon>
        <taxon>Dentiscutata</taxon>
    </lineage>
</organism>
<evidence type="ECO:0000313" key="2">
    <source>
        <dbReference type="EMBL" id="CAG8790849.1"/>
    </source>
</evidence>
<comment type="caution">
    <text evidence="2">The sequence shown here is derived from an EMBL/GenBank/DDBJ whole genome shotgun (WGS) entry which is preliminary data.</text>
</comment>
<evidence type="ECO:0000313" key="3">
    <source>
        <dbReference type="Proteomes" id="UP000789405"/>
    </source>
</evidence>
<dbReference type="EMBL" id="CAJVPY010027202">
    <property type="protein sequence ID" value="CAG8790849.1"/>
    <property type="molecule type" value="Genomic_DNA"/>
</dbReference>
<name>A0A9N9JPW8_9GLOM</name>
<proteinExistence type="predicted"/>